<sequence>MNRLWTTAISAATLALLAACGGSDDDPVGTSTGATPTASARLLSTDFTQGADGWVGESSDYTTGTAPTEVVFEQRETDSLNLGYVKPSKAQFISGRNNSDDLFLYMKKQLPGFLANTSYTVTYTVNLLSNAPSGCMGVGGAPGESVWLVAGGSATEPKPVNDGSNIKFNLDKGNQAAAGATSVILGNLANGRACEGERVYAAKVYRNVVSPAIKADAEGKLWIYLGIDSGFEATSSIYLQSVTMTFTPVTPAT</sequence>
<proteinExistence type="predicted"/>
<dbReference type="AlphaFoldDB" id="A0A6I3T012"/>
<dbReference type="RefSeq" id="WP_155470407.1">
    <property type="nucleotide sequence ID" value="NZ_BMKG01000001.1"/>
</dbReference>
<dbReference type="EMBL" id="BMKG01000001">
    <property type="protein sequence ID" value="GGB84912.1"/>
    <property type="molecule type" value="Genomic_DNA"/>
</dbReference>
<comment type="caution">
    <text evidence="3">The sequence shown here is derived from an EMBL/GenBank/DDBJ whole genome shotgun (WGS) entry which is preliminary data.</text>
</comment>
<evidence type="ECO:0000313" key="4">
    <source>
        <dbReference type="Proteomes" id="UP000430634"/>
    </source>
</evidence>
<evidence type="ECO:0000256" key="1">
    <source>
        <dbReference type="SAM" id="SignalP"/>
    </source>
</evidence>
<dbReference type="PROSITE" id="PS51257">
    <property type="entry name" value="PROKAR_LIPOPROTEIN"/>
    <property type="match status" value="1"/>
</dbReference>
<organism evidence="3 4">
    <name type="scientific">Pseudoduganella buxea</name>
    <dbReference type="NCBI Taxonomy" id="1949069"/>
    <lineage>
        <taxon>Bacteria</taxon>
        <taxon>Pseudomonadati</taxon>
        <taxon>Pseudomonadota</taxon>
        <taxon>Betaproteobacteria</taxon>
        <taxon>Burkholderiales</taxon>
        <taxon>Oxalobacteraceae</taxon>
        <taxon>Telluria group</taxon>
        <taxon>Pseudoduganella</taxon>
    </lineage>
</organism>
<keyword evidence="1" id="KW-0732">Signal</keyword>
<evidence type="ECO:0000313" key="3">
    <source>
        <dbReference type="EMBL" id="MTV53087.1"/>
    </source>
</evidence>
<feature type="chain" id="PRO_5026241425" description="Lipoprotein" evidence="1">
    <location>
        <begin position="19"/>
        <end position="253"/>
    </location>
</feature>
<gene>
    <name evidence="2" type="ORF">GCM10011572_03530</name>
    <name evidence="3" type="ORF">GM672_10130</name>
</gene>
<dbReference type="OrthoDB" id="6382175at2"/>
<name>A0A6I3T012_9BURK</name>
<reference evidence="2" key="4">
    <citation type="submission" date="2024-05" db="EMBL/GenBank/DDBJ databases">
        <authorList>
            <person name="Sun Q."/>
            <person name="Zhou Y."/>
        </authorList>
    </citation>
    <scope>NUCLEOTIDE SEQUENCE</scope>
    <source>
        <strain evidence="2">CGMCC 1.15931</strain>
    </source>
</reference>
<accession>A0A6I3T012</accession>
<reference evidence="2" key="1">
    <citation type="journal article" date="2014" name="Int. J. Syst. Evol. Microbiol.">
        <title>Complete genome of a new Firmicutes species belonging to the dominant human colonic microbiota ('Ruminococcus bicirculans') reveals two chromosomes and a selective capacity to utilize plant glucans.</title>
        <authorList>
            <consortium name="NISC Comparative Sequencing Program"/>
            <person name="Wegmann U."/>
            <person name="Louis P."/>
            <person name="Goesmann A."/>
            <person name="Henrissat B."/>
            <person name="Duncan S.H."/>
            <person name="Flint H.J."/>
        </authorList>
    </citation>
    <scope>NUCLEOTIDE SEQUENCE</scope>
    <source>
        <strain evidence="2">CGMCC 1.15931</strain>
    </source>
</reference>
<dbReference type="EMBL" id="WNKZ01000022">
    <property type="protein sequence ID" value="MTV53087.1"/>
    <property type="molecule type" value="Genomic_DNA"/>
</dbReference>
<evidence type="ECO:0000313" key="5">
    <source>
        <dbReference type="Proteomes" id="UP000622638"/>
    </source>
</evidence>
<dbReference type="Proteomes" id="UP000430634">
    <property type="component" value="Unassembled WGS sequence"/>
</dbReference>
<reference evidence="3 4" key="3">
    <citation type="submission" date="2019-11" db="EMBL/GenBank/DDBJ databases">
        <title>Type strains purchased from KCTC, JCM and DSMZ.</title>
        <authorList>
            <person name="Lu H."/>
        </authorList>
    </citation>
    <scope>NUCLEOTIDE SEQUENCE [LARGE SCALE GENOMIC DNA]</scope>
    <source>
        <strain evidence="3 4">KCTC 52429</strain>
    </source>
</reference>
<reference evidence="5" key="2">
    <citation type="journal article" date="2019" name="Int. J. Syst. Evol. Microbiol.">
        <title>The Global Catalogue of Microorganisms (GCM) 10K type strain sequencing project: providing services to taxonomists for standard genome sequencing and annotation.</title>
        <authorList>
            <consortium name="The Broad Institute Genomics Platform"/>
            <consortium name="The Broad Institute Genome Sequencing Center for Infectious Disease"/>
            <person name="Wu L."/>
            <person name="Ma J."/>
        </authorList>
    </citation>
    <scope>NUCLEOTIDE SEQUENCE [LARGE SCALE GENOMIC DNA]</scope>
    <source>
        <strain evidence="5">CGMCC 1.15931</strain>
    </source>
</reference>
<dbReference type="Proteomes" id="UP000622638">
    <property type="component" value="Unassembled WGS sequence"/>
</dbReference>
<feature type="signal peptide" evidence="1">
    <location>
        <begin position="1"/>
        <end position="18"/>
    </location>
</feature>
<protein>
    <recommendedName>
        <fullName evidence="6">Lipoprotein</fullName>
    </recommendedName>
</protein>
<evidence type="ECO:0008006" key="6">
    <source>
        <dbReference type="Google" id="ProtNLM"/>
    </source>
</evidence>
<evidence type="ECO:0000313" key="2">
    <source>
        <dbReference type="EMBL" id="GGB84912.1"/>
    </source>
</evidence>
<keyword evidence="5" id="KW-1185">Reference proteome</keyword>